<dbReference type="GO" id="GO:0015031">
    <property type="term" value="P:protein transport"/>
    <property type="evidence" value="ECO:0007669"/>
    <property type="project" value="UniProtKB-KW"/>
</dbReference>
<dbReference type="HOGENOM" id="CLU_141397_1_1_1"/>
<keyword evidence="1" id="KW-0653">Protein transport</keyword>
<evidence type="ECO:0000259" key="2">
    <source>
        <dbReference type="Pfam" id="PF02953"/>
    </source>
</evidence>
<dbReference type="Pfam" id="PF02953">
    <property type="entry name" value="zf-Tim10_DDP"/>
    <property type="match status" value="1"/>
</dbReference>
<proteinExistence type="evidence at transcript level"/>
<keyword evidence="1" id="KW-0999">Mitochondrion inner membrane</keyword>
<dbReference type="GO" id="GO:0005743">
    <property type="term" value="C:mitochondrial inner membrane"/>
    <property type="evidence" value="ECO:0007669"/>
    <property type="project" value="UniProtKB-SubCell"/>
</dbReference>
<keyword evidence="1" id="KW-0811">Translocation</keyword>
<dbReference type="SUPFAM" id="SSF144122">
    <property type="entry name" value="Tim10-like"/>
    <property type="match status" value="1"/>
</dbReference>
<dbReference type="InterPro" id="IPR004217">
    <property type="entry name" value="Tim10-like"/>
</dbReference>
<organism evidence="3">
    <name type="scientific">Zea mays</name>
    <name type="common">Maize</name>
    <dbReference type="NCBI Taxonomy" id="4577"/>
    <lineage>
        <taxon>Eukaryota</taxon>
        <taxon>Viridiplantae</taxon>
        <taxon>Streptophyta</taxon>
        <taxon>Embryophyta</taxon>
        <taxon>Tracheophyta</taxon>
        <taxon>Spermatophyta</taxon>
        <taxon>Magnoliopsida</taxon>
        <taxon>Liliopsida</taxon>
        <taxon>Poales</taxon>
        <taxon>Poaceae</taxon>
        <taxon>PACMAD clade</taxon>
        <taxon>Panicoideae</taxon>
        <taxon>Andropogonodae</taxon>
        <taxon>Andropogoneae</taxon>
        <taxon>Tripsacinae</taxon>
        <taxon>Zea</taxon>
    </lineage>
</organism>
<feature type="domain" description="Tim10-like" evidence="2">
    <location>
        <begin position="1"/>
        <end position="53"/>
    </location>
</feature>
<comment type="similarity">
    <text evidence="1">Belongs to the small Tim family.</text>
</comment>
<name>B6SYU6_MAIZE</name>
<reference evidence="3" key="1">
    <citation type="journal article" date="2009" name="Plant Mol. Biol.">
        <title>Insights into corn genes derived from large-scale cDNA sequencing.</title>
        <authorList>
            <person name="Alexandrov N.N."/>
            <person name="Brover V.V."/>
            <person name="Freidin S."/>
            <person name="Troukhan M.E."/>
            <person name="Tatarinova T.V."/>
            <person name="Zhang H."/>
            <person name="Swaller T.J."/>
            <person name="Lu Y.P."/>
            <person name="Bouck J."/>
            <person name="Flavell R.B."/>
            <person name="Feldmann K.A."/>
        </authorList>
    </citation>
    <scope>NUCLEOTIDE SEQUENCE</scope>
</reference>
<dbReference type="ExpressionAtlas" id="B6SYU6">
    <property type="expression patterns" value="baseline and differential"/>
</dbReference>
<comment type="domain">
    <text evidence="1">The twin CX3C motif contains 4 conserved Cys residues that form 2 disulfide bonds in the mitochondrial intermembrane space.</text>
</comment>
<keyword evidence="1" id="KW-1015">Disulfide bond</keyword>
<dbReference type="AlphaFoldDB" id="B6SYU6"/>
<keyword evidence="1" id="KW-0472">Membrane</keyword>
<evidence type="ECO:0000256" key="1">
    <source>
        <dbReference type="RuleBase" id="RU367043"/>
    </source>
</evidence>
<dbReference type="Gene3D" id="1.10.287.810">
    <property type="entry name" value="Mitochondrial import inner membrane translocase subunit tim13 like domains"/>
    <property type="match status" value="1"/>
</dbReference>
<comment type="function">
    <text evidence="1">Mitochondrial intermembrane chaperone that participates in the import and insertion of some multi-pass transmembrane proteins into the mitochondrial inner membrane. Also required for the transfer of beta-barrel precursors from the TOM complex to the sorting and assembly machinery (SAM complex) of the outer membrane. Acts as a chaperone-like protein that protects the hydrophobic precursors from aggregation and guide them through the mitochondrial intermembrane space.</text>
</comment>
<dbReference type="EMBL" id="EU957911">
    <property type="protein sequence ID" value="ACG30029.1"/>
    <property type="molecule type" value="mRNA"/>
</dbReference>
<keyword evidence="1" id="KW-0143">Chaperone</keyword>
<sequence>MMNEMVGKLTSACWDKCITSAPGSKFSSGESTCLTNCAQRFLDMSVLIAKRFEMQ</sequence>
<comment type="subunit">
    <text evidence="1">Heterohexamer.</text>
</comment>
<keyword evidence="1" id="KW-0496">Mitochondrion</keyword>
<keyword evidence="1" id="KW-0813">Transport</keyword>
<evidence type="ECO:0000313" key="3">
    <source>
        <dbReference type="EMBL" id="ACG30029.1"/>
    </source>
</evidence>
<comment type="subcellular location">
    <subcellularLocation>
        <location evidence="1">Mitochondrion inner membrane</location>
        <topology evidence="1">Peripheral membrane protein</topology>
        <orientation evidence="1">Intermembrane side</orientation>
    </subcellularLocation>
</comment>
<dbReference type="InterPro" id="IPR035427">
    <property type="entry name" value="Tim10-like_dom_sf"/>
</dbReference>
<accession>B6SYU6</accession>
<protein>
    <recommendedName>
        <fullName evidence="1">Mitochondrial import inner membrane translocase subunit</fullName>
    </recommendedName>
</protein>